<gene>
    <name evidence="2" type="ORF">HNR42_003354</name>
</gene>
<dbReference type="EMBL" id="JACHHG010000016">
    <property type="protein sequence ID" value="MBB6099894.1"/>
    <property type="molecule type" value="Genomic_DNA"/>
</dbReference>
<organism evidence="2 3">
    <name type="scientific">Deinobacterium chartae</name>
    <dbReference type="NCBI Taxonomy" id="521158"/>
    <lineage>
        <taxon>Bacteria</taxon>
        <taxon>Thermotogati</taxon>
        <taxon>Deinococcota</taxon>
        <taxon>Deinococci</taxon>
        <taxon>Deinococcales</taxon>
        <taxon>Deinococcaceae</taxon>
        <taxon>Deinobacterium</taxon>
    </lineage>
</organism>
<dbReference type="Proteomes" id="UP000569951">
    <property type="component" value="Unassembled WGS sequence"/>
</dbReference>
<reference evidence="2 3" key="1">
    <citation type="submission" date="2020-08" db="EMBL/GenBank/DDBJ databases">
        <title>Genomic Encyclopedia of Type Strains, Phase IV (KMG-IV): sequencing the most valuable type-strain genomes for metagenomic binning, comparative biology and taxonomic classification.</title>
        <authorList>
            <person name="Goeker M."/>
        </authorList>
    </citation>
    <scope>NUCLEOTIDE SEQUENCE [LARGE SCALE GENOMIC DNA]</scope>
    <source>
        <strain evidence="2 3">DSM 21458</strain>
    </source>
</reference>
<feature type="signal peptide" evidence="1">
    <location>
        <begin position="1"/>
        <end position="18"/>
    </location>
</feature>
<protein>
    <submittedName>
        <fullName evidence="2">Uncharacterized protein</fullName>
    </submittedName>
</protein>
<evidence type="ECO:0000313" key="2">
    <source>
        <dbReference type="EMBL" id="MBB6099894.1"/>
    </source>
</evidence>
<accession>A0A841I4C8</accession>
<keyword evidence="1" id="KW-0732">Signal</keyword>
<sequence>MKRSLMTLFLAISGAALAADPATFTVTVSDSGYRAPAQTAAGYTQVVLQNTTQAPHSFLVLRFKDGTDEARAKAVLAEYAASESPEAQANFDRALESFGGVTFAAPGSEKSYTVQLEAGRYAVVALGADEAGKNLADQGFFAAFDVTPGGNDATAPRADLMVHMKDFAFDLPETLPAGRQVWEVMNMGDQTHHLILMRLQDGKTRADLDAWMEKQDGPPPFDPVDAAEVLSKGKSSYMTFDLAQGDYVASCFLPDLKTGAPHFTLGMLSFFSVK</sequence>
<dbReference type="RefSeq" id="WP_183988631.1">
    <property type="nucleotide sequence ID" value="NZ_JACHHG010000016.1"/>
</dbReference>
<evidence type="ECO:0000313" key="3">
    <source>
        <dbReference type="Proteomes" id="UP000569951"/>
    </source>
</evidence>
<name>A0A841I4C8_9DEIO</name>
<dbReference type="AlphaFoldDB" id="A0A841I4C8"/>
<evidence type="ECO:0000256" key="1">
    <source>
        <dbReference type="SAM" id="SignalP"/>
    </source>
</evidence>
<feature type="chain" id="PRO_5032314695" evidence="1">
    <location>
        <begin position="19"/>
        <end position="274"/>
    </location>
</feature>
<comment type="caution">
    <text evidence="2">The sequence shown here is derived from an EMBL/GenBank/DDBJ whole genome shotgun (WGS) entry which is preliminary data.</text>
</comment>
<proteinExistence type="predicted"/>
<keyword evidence="3" id="KW-1185">Reference proteome</keyword>